<sequence>MSFSEVHLCPLSNNQLIDLSDGVHNILQSPMDESRSYGVLNEALYMHKGILQQEHGVKFMIIPQLRIPWNPRKKSDKRHNIPDIGLGKLPRDGGIRLQGGAEAKVAVECMKSLPSPDTICQDSDFRNALSLASIQGGDQIKSAIKSGFLPDDLSIEWIVMIGPYFVLRYYGPFNEDELLTRGYRPNDSGDAKVSALIKEMKDEARVTTITDPIHILGTPEGAVALHNYLIRSTSLHA</sequence>
<reference evidence="1" key="1">
    <citation type="journal article" date="2019" name="Environ. Microbiol.">
        <title>Fungal ecological strategies reflected in gene transcription - a case study of two litter decomposers.</title>
        <authorList>
            <person name="Barbi F."/>
            <person name="Kohler A."/>
            <person name="Barry K."/>
            <person name="Baskaran P."/>
            <person name="Daum C."/>
            <person name="Fauchery L."/>
            <person name="Ihrmark K."/>
            <person name="Kuo A."/>
            <person name="LaButti K."/>
            <person name="Lipzen A."/>
            <person name="Morin E."/>
            <person name="Grigoriev I.V."/>
            <person name="Henrissat B."/>
            <person name="Lindahl B."/>
            <person name="Martin F."/>
        </authorList>
    </citation>
    <scope>NUCLEOTIDE SEQUENCE</scope>
    <source>
        <strain evidence="1">JB14</strain>
    </source>
</reference>
<keyword evidence="2" id="KW-1185">Reference proteome</keyword>
<protein>
    <submittedName>
        <fullName evidence="1">Uncharacterized protein</fullName>
    </submittedName>
</protein>
<evidence type="ECO:0000313" key="1">
    <source>
        <dbReference type="EMBL" id="KAE9385724.1"/>
    </source>
</evidence>
<proteinExistence type="predicted"/>
<accession>A0A6A4GKF1</accession>
<gene>
    <name evidence="1" type="ORF">BT96DRAFT_1006775</name>
</gene>
<organism evidence="1 2">
    <name type="scientific">Gymnopus androsaceus JB14</name>
    <dbReference type="NCBI Taxonomy" id="1447944"/>
    <lineage>
        <taxon>Eukaryota</taxon>
        <taxon>Fungi</taxon>
        <taxon>Dikarya</taxon>
        <taxon>Basidiomycota</taxon>
        <taxon>Agaricomycotina</taxon>
        <taxon>Agaricomycetes</taxon>
        <taxon>Agaricomycetidae</taxon>
        <taxon>Agaricales</taxon>
        <taxon>Marasmiineae</taxon>
        <taxon>Omphalotaceae</taxon>
        <taxon>Gymnopus</taxon>
    </lineage>
</organism>
<dbReference type="AlphaFoldDB" id="A0A6A4GKF1"/>
<dbReference type="Proteomes" id="UP000799118">
    <property type="component" value="Unassembled WGS sequence"/>
</dbReference>
<dbReference type="OrthoDB" id="3256801at2759"/>
<evidence type="ECO:0000313" key="2">
    <source>
        <dbReference type="Proteomes" id="UP000799118"/>
    </source>
</evidence>
<name>A0A6A4GKF1_9AGAR</name>
<dbReference type="EMBL" id="ML769951">
    <property type="protein sequence ID" value="KAE9385724.1"/>
    <property type="molecule type" value="Genomic_DNA"/>
</dbReference>